<evidence type="ECO:0000256" key="1">
    <source>
        <dbReference type="SAM" id="Phobius"/>
    </source>
</evidence>
<organism evidence="2 3">
    <name type="scientific">Salirhabdus euzebyi</name>
    <dbReference type="NCBI Taxonomy" id="394506"/>
    <lineage>
        <taxon>Bacteria</taxon>
        <taxon>Bacillati</taxon>
        <taxon>Bacillota</taxon>
        <taxon>Bacilli</taxon>
        <taxon>Bacillales</taxon>
        <taxon>Bacillaceae</taxon>
        <taxon>Salirhabdus</taxon>
    </lineage>
</organism>
<comment type="caution">
    <text evidence="2">The sequence shown here is derived from an EMBL/GenBank/DDBJ whole genome shotgun (WGS) entry which is preliminary data.</text>
</comment>
<keyword evidence="1" id="KW-0812">Transmembrane</keyword>
<keyword evidence="1" id="KW-1133">Transmembrane helix</keyword>
<feature type="transmembrane region" description="Helical" evidence="1">
    <location>
        <begin position="35"/>
        <end position="58"/>
    </location>
</feature>
<evidence type="ECO:0000313" key="3">
    <source>
        <dbReference type="Proteomes" id="UP000581688"/>
    </source>
</evidence>
<name>A0A841PVB5_9BACI</name>
<keyword evidence="1" id="KW-0472">Membrane</keyword>
<sequence length="63" mass="6794">MSKDKLTGLYILWILVLIIELGWLLAVATSTYDTGILAFIITLIAVTIAIGAAGLILLSKYID</sequence>
<dbReference type="AlphaFoldDB" id="A0A841PVB5"/>
<reference evidence="2 3" key="1">
    <citation type="submission" date="2020-08" db="EMBL/GenBank/DDBJ databases">
        <title>Genomic Encyclopedia of Type Strains, Phase IV (KMG-IV): sequencing the most valuable type-strain genomes for metagenomic binning, comparative biology and taxonomic classification.</title>
        <authorList>
            <person name="Goeker M."/>
        </authorList>
    </citation>
    <scope>NUCLEOTIDE SEQUENCE [LARGE SCALE GENOMIC DNA]</scope>
    <source>
        <strain evidence="2 3">DSM 19612</strain>
    </source>
</reference>
<dbReference type="EMBL" id="JACHGH010000001">
    <property type="protein sequence ID" value="MBB6451664.1"/>
    <property type="molecule type" value="Genomic_DNA"/>
</dbReference>
<accession>A0A841PVB5</accession>
<proteinExistence type="predicted"/>
<protein>
    <submittedName>
        <fullName evidence="2">Uncharacterized protein</fullName>
    </submittedName>
</protein>
<dbReference type="RefSeq" id="WP_174496290.1">
    <property type="nucleotide sequence ID" value="NZ_CADDWK010000007.1"/>
</dbReference>
<gene>
    <name evidence="2" type="ORF">HNQ94_000085</name>
</gene>
<dbReference type="Proteomes" id="UP000581688">
    <property type="component" value="Unassembled WGS sequence"/>
</dbReference>
<keyword evidence="3" id="KW-1185">Reference proteome</keyword>
<feature type="transmembrane region" description="Helical" evidence="1">
    <location>
        <begin position="7"/>
        <end position="29"/>
    </location>
</feature>
<evidence type="ECO:0000313" key="2">
    <source>
        <dbReference type="EMBL" id="MBB6451664.1"/>
    </source>
</evidence>